<dbReference type="InterPro" id="IPR006976">
    <property type="entry name" value="VanZ-like"/>
</dbReference>
<gene>
    <name evidence="3" type="ORF">PCORN_08762</name>
</gene>
<dbReference type="Pfam" id="PF04892">
    <property type="entry name" value="VanZ"/>
    <property type="match status" value="1"/>
</dbReference>
<keyword evidence="4" id="KW-1185">Reference proteome</keyword>
<keyword evidence="1" id="KW-0812">Transmembrane</keyword>
<evidence type="ECO:0000256" key="1">
    <source>
        <dbReference type="SAM" id="Phobius"/>
    </source>
</evidence>
<evidence type="ECO:0000313" key="4">
    <source>
        <dbReference type="Proteomes" id="UP000019254"/>
    </source>
</evidence>
<protein>
    <recommendedName>
        <fullName evidence="2">VanZ-like domain-containing protein</fullName>
    </recommendedName>
</protein>
<accession>W7CBP1</accession>
<dbReference type="Proteomes" id="UP000019254">
    <property type="component" value="Unassembled WGS sequence"/>
</dbReference>
<reference evidence="3 4" key="1">
    <citation type="journal article" date="2014" name="Int. J. Syst. Evol. Microbiol.">
        <title>Listeria floridensis sp. nov., Listeria aquatica sp. nov., Listeria cornellensis sp. nov., Listeria riparia sp. nov. and Listeria grandensis sp. nov., from agricultural and natural environments.</title>
        <authorList>
            <person name="den Bakker H.C."/>
            <person name="Warchocki S."/>
            <person name="Wright E.M."/>
            <person name="Allred A.F."/>
            <person name="Ahlstrom C."/>
            <person name="Manuel C.S."/>
            <person name="Stasiewicz M.J."/>
            <person name="Burrell A."/>
            <person name="Roof S."/>
            <person name="Strawn L."/>
            <person name="Fortes E.D."/>
            <person name="Nightingale K.K."/>
            <person name="Kephart D."/>
            <person name="Wiedmann M."/>
        </authorList>
    </citation>
    <scope>NUCLEOTIDE SEQUENCE [LARGE SCALE GENOMIC DNA]</scope>
    <source>
        <strain evidence="4">FSL F6-969</strain>
    </source>
</reference>
<comment type="caution">
    <text evidence="3">The sequence shown here is derived from an EMBL/GenBank/DDBJ whole genome shotgun (WGS) entry which is preliminary data.</text>
</comment>
<evidence type="ECO:0000313" key="3">
    <source>
        <dbReference type="EMBL" id="EUJ30183.1"/>
    </source>
</evidence>
<feature type="transmembrane region" description="Helical" evidence="1">
    <location>
        <begin position="13"/>
        <end position="31"/>
    </location>
</feature>
<keyword evidence="1" id="KW-0472">Membrane</keyword>
<keyword evidence="1" id="KW-1133">Transmembrane helix</keyword>
<evidence type="ECO:0000259" key="2">
    <source>
        <dbReference type="Pfam" id="PF04892"/>
    </source>
</evidence>
<sequence length="48" mass="5600">MGFNYRSFDVDDLICNTFGALLGYVLFKYIAKFVTFLKAREQRDIDAL</sequence>
<name>W7CBP1_9LIST</name>
<dbReference type="STRING" id="1265820.PCORN_08762"/>
<feature type="domain" description="VanZ-like" evidence="2">
    <location>
        <begin position="3"/>
        <end position="29"/>
    </location>
</feature>
<proteinExistence type="predicted"/>
<dbReference type="EMBL" id="AODE01000018">
    <property type="protein sequence ID" value="EUJ30183.1"/>
    <property type="molecule type" value="Genomic_DNA"/>
</dbReference>
<dbReference type="AlphaFoldDB" id="W7CBP1"/>
<organism evidence="3 4">
    <name type="scientific">Listeria cornellensis FSL F6-0969</name>
    <dbReference type="NCBI Taxonomy" id="1265820"/>
    <lineage>
        <taxon>Bacteria</taxon>
        <taxon>Bacillati</taxon>
        <taxon>Bacillota</taxon>
        <taxon>Bacilli</taxon>
        <taxon>Bacillales</taxon>
        <taxon>Listeriaceae</taxon>
        <taxon>Listeria</taxon>
    </lineage>
</organism>